<name>A0A9W7L0K1_9STRA</name>
<keyword evidence="4" id="KW-1185">Reference proteome</keyword>
<dbReference type="AlphaFoldDB" id="A0A9W7L0K1"/>
<evidence type="ECO:0000313" key="4">
    <source>
        <dbReference type="Proteomes" id="UP001165122"/>
    </source>
</evidence>
<reference evidence="4" key="1">
    <citation type="journal article" date="2023" name="Commun. Biol.">
        <title>Genome analysis of Parmales, the sister group of diatoms, reveals the evolutionary specialization of diatoms from phago-mixotrophs to photoautotrophs.</title>
        <authorList>
            <person name="Ban H."/>
            <person name="Sato S."/>
            <person name="Yoshikawa S."/>
            <person name="Yamada K."/>
            <person name="Nakamura Y."/>
            <person name="Ichinomiya M."/>
            <person name="Sato N."/>
            <person name="Blanc-Mathieu R."/>
            <person name="Endo H."/>
            <person name="Kuwata A."/>
            <person name="Ogata H."/>
        </authorList>
    </citation>
    <scope>NUCLEOTIDE SEQUENCE [LARGE SCALE GENOMIC DNA]</scope>
    <source>
        <strain evidence="4">NIES 3700</strain>
    </source>
</reference>
<feature type="compositionally biased region" description="Basic and acidic residues" evidence="2">
    <location>
        <begin position="748"/>
        <end position="768"/>
    </location>
</feature>
<dbReference type="SUPFAM" id="SSF50985">
    <property type="entry name" value="RCC1/BLIP-II"/>
    <property type="match status" value="1"/>
</dbReference>
<sequence>MVKQKSSRERLMALASQNDIQVSKGQAKKKGDRDGDGDSSSLPLFPTWTMVFGSSTNNCLGPVKSSSGLKRAIFPNAILGPPPPTMRQRVLDTEKGTTLGKGKVITGGSVVPSSNGPFKVFAGHKSTSVVSDQGRIYTWGYRGNNESNLGHTSSGAAYNALIPGIGNSTGGGYEVVSHSFPGGTGKNDGGGNEDTYCVAVTKEGKVYGWGKGGNGKMANVMKGGGRIKFEDECGAVDCSAGAQFTMVVGKGGGLWGCGNNDAGQLGMGDTNMRRALEIVKGVGNTVKFRKVACGLNHTCALAVSGEAYSFGWGGNGRLGLGHSNKVTTPQLVEKLKDELIFGMDVACGGASTSILSDQGDVWSWGWNFYGQCGVSKRTMGNPGGVEELGMMSGFGSTGSGFDSPQSHFDNYGSAGDNLDKGEGGEVENILVPTATLVGKVVTSLSLGFAHGACVSAVGELFTWGFNEEGQLGLGHEENVYKPEIVGLSCEWGGERLSSDERGDSKIRVLAVACGHTHTACVVSKLSSVQNDLRRRDADFRRKAATVLLRFGKWCIFCSLRRKKYGRVRRVEVVEVKEVEEIDLEATRRKREQEEEEERRKREAVLAERRRAEELLEKKRLEEEERIRLAEEEAEEEAERFRLERRREETERMLMKREDDFMRRFINDERLAMLAKEEERERRRKLEAEEEERFRENELMRLEDERGRLAVAYRRMKWEEMKRAKEERFKAKEDERLAREAKRLMDVKKAADRLKNAREKAAEKKERKAVPKIKRSGSAGGVGLGNGMEERLKLMAEEKRLKEEMEAREREKREKREEEERLKAEMKRAKMIEKREQRLRLEREEEERERARRLEEERGERELEKERGREEGERLREEEKERLRRAEKLKRLARRGSKDLMEENIKPPLLGEVEKPVFHSAHQWGRKLSKTGGRGGNGGVVRGSKNGGR</sequence>
<dbReference type="PANTHER" id="PTHR45982">
    <property type="entry name" value="REGULATOR OF CHROMOSOME CONDENSATION"/>
    <property type="match status" value="1"/>
</dbReference>
<comment type="caution">
    <text evidence="3">The sequence shown here is derived from an EMBL/GenBank/DDBJ whole genome shotgun (WGS) entry which is preliminary data.</text>
</comment>
<accession>A0A9W7L0K1</accession>
<feature type="compositionally biased region" description="Gly residues" evidence="2">
    <location>
        <begin position="931"/>
        <end position="948"/>
    </location>
</feature>
<dbReference type="PANTHER" id="PTHR45982:SF1">
    <property type="entry name" value="REGULATOR OF CHROMOSOME CONDENSATION"/>
    <property type="match status" value="1"/>
</dbReference>
<dbReference type="Gene3D" id="2.130.10.30">
    <property type="entry name" value="Regulator of chromosome condensation 1/beta-lactamase-inhibitor protein II"/>
    <property type="match status" value="2"/>
</dbReference>
<dbReference type="PROSITE" id="PS50012">
    <property type="entry name" value="RCC1_3"/>
    <property type="match status" value="3"/>
</dbReference>
<feature type="repeat" description="RCC1" evidence="1">
    <location>
        <begin position="252"/>
        <end position="304"/>
    </location>
</feature>
<dbReference type="InterPro" id="IPR051553">
    <property type="entry name" value="Ran_GTPase-activating"/>
</dbReference>
<feature type="region of interest" description="Disordered" evidence="2">
    <location>
        <begin position="802"/>
        <end position="822"/>
    </location>
</feature>
<dbReference type="EMBL" id="BRXW01000321">
    <property type="protein sequence ID" value="GMI18139.1"/>
    <property type="molecule type" value="Genomic_DNA"/>
</dbReference>
<feature type="repeat" description="RCC1" evidence="1">
    <location>
        <begin position="305"/>
        <end position="358"/>
    </location>
</feature>
<organism evidence="3 4">
    <name type="scientific">Triparma laevis f. longispina</name>
    <dbReference type="NCBI Taxonomy" id="1714387"/>
    <lineage>
        <taxon>Eukaryota</taxon>
        <taxon>Sar</taxon>
        <taxon>Stramenopiles</taxon>
        <taxon>Ochrophyta</taxon>
        <taxon>Bolidophyceae</taxon>
        <taxon>Parmales</taxon>
        <taxon>Triparmaceae</taxon>
        <taxon>Triparma</taxon>
    </lineage>
</organism>
<feature type="repeat" description="RCC1" evidence="1">
    <location>
        <begin position="458"/>
        <end position="524"/>
    </location>
</feature>
<dbReference type="PRINTS" id="PR00633">
    <property type="entry name" value="RCCNDNSATION"/>
</dbReference>
<feature type="region of interest" description="Disordered" evidence="2">
    <location>
        <begin position="1"/>
        <end position="40"/>
    </location>
</feature>
<dbReference type="InterPro" id="IPR000408">
    <property type="entry name" value="Reg_chr_condens"/>
</dbReference>
<protein>
    <submittedName>
        <fullName evidence="3">Uncharacterized protein</fullName>
    </submittedName>
</protein>
<feature type="region of interest" description="Disordered" evidence="2">
    <location>
        <begin position="834"/>
        <end position="880"/>
    </location>
</feature>
<dbReference type="Pfam" id="PF00415">
    <property type="entry name" value="RCC1"/>
    <property type="match status" value="3"/>
</dbReference>
<evidence type="ECO:0000256" key="1">
    <source>
        <dbReference type="PROSITE-ProRule" id="PRU00235"/>
    </source>
</evidence>
<dbReference type="InterPro" id="IPR009091">
    <property type="entry name" value="RCC1/BLIP-II"/>
</dbReference>
<evidence type="ECO:0000256" key="2">
    <source>
        <dbReference type="SAM" id="MobiDB-lite"/>
    </source>
</evidence>
<feature type="region of interest" description="Disordered" evidence="2">
    <location>
        <begin position="920"/>
        <end position="948"/>
    </location>
</feature>
<proteinExistence type="predicted"/>
<dbReference type="OrthoDB" id="203694at2759"/>
<gene>
    <name evidence="3" type="ORF">TrLO_g4608</name>
</gene>
<feature type="compositionally biased region" description="Basic and acidic residues" evidence="2">
    <location>
        <begin position="1"/>
        <end position="11"/>
    </location>
</feature>
<feature type="region of interest" description="Disordered" evidence="2">
    <location>
        <begin position="748"/>
        <end position="787"/>
    </location>
</feature>
<dbReference type="Proteomes" id="UP001165122">
    <property type="component" value="Unassembled WGS sequence"/>
</dbReference>
<evidence type="ECO:0000313" key="3">
    <source>
        <dbReference type="EMBL" id="GMI18139.1"/>
    </source>
</evidence>